<evidence type="ECO:0000313" key="1">
    <source>
        <dbReference type="EMBL" id="SAL16256.1"/>
    </source>
</evidence>
<keyword evidence="2" id="KW-1185">Reference proteome</keyword>
<dbReference type="InterPro" id="IPR019238">
    <property type="entry name" value="AbiEi_2"/>
</dbReference>
<evidence type="ECO:0000313" key="2">
    <source>
        <dbReference type="Proteomes" id="UP000054770"/>
    </source>
</evidence>
<dbReference type="RefSeq" id="WP_087642689.1">
    <property type="nucleotide sequence ID" value="NZ_FCON02000003.1"/>
</dbReference>
<accession>A0A158F8R8</accession>
<protein>
    <submittedName>
        <fullName evidence="1">Uncharacterized protein</fullName>
    </submittedName>
</protein>
<dbReference type="EMBL" id="FCON02000003">
    <property type="protein sequence ID" value="SAL16256.1"/>
    <property type="molecule type" value="Genomic_DNA"/>
</dbReference>
<dbReference type="Pfam" id="PF09952">
    <property type="entry name" value="AbiEi_2"/>
    <property type="match status" value="1"/>
</dbReference>
<dbReference type="AlphaFoldDB" id="A0A158F8R8"/>
<comment type="caution">
    <text evidence="1">The sequence shown here is derived from an EMBL/GenBank/DDBJ whole genome shotgun (WGS) entry which is preliminary data.</text>
</comment>
<name>A0A158F8R8_9BURK</name>
<proteinExistence type="predicted"/>
<organism evidence="1 2">
    <name type="scientific">Caballeronia choica</name>
    <dbReference type="NCBI Taxonomy" id="326476"/>
    <lineage>
        <taxon>Bacteria</taxon>
        <taxon>Pseudomonadati</taxon>
        <taxon>Pseudomonadota</taxon>
        <taxon>Betaproteobacteria</taxon>
        <taxon>Burkholderiales</taxon>
        <taxon>Burkholderiaceae</taxon>
        <taxon>Caballeronia</taxon>
    </lineage>
</organism>
<dbReference type="Proteomes" id="UP000054770">
    <property type="component" value="Unassembled WGS sequence"/>
</dbReference>
<reference evidence="1" key="1">
    <citation type="submission" date="2016-01" db="EMBL/GenBank/DDBJ databases">
        <authorList>
            <person name="Peeters C."/>
        </authorList>
    </citation>
    <scope>NUCLEOTIDE SEQUENCE [LARGE SCALE GENOMIC DNA]</scope>
    <source>
        <strain evidence="1">LMG 22940</strain>
    </source>
</reference>
<dbReference type="OrthoDB" id="6630012at2"/>
<sequence length="338" mass="36879">MRAPVAAPDPLITSATQAFSVSAGVATSVIPTPPGTGYNSTVEFELDPPVRRVAVVVPSIDRQERLSALAATSGLLNAQHVLLVTSYLSPALVNACRSLGVNAIDESGNAFVKDGSTLVLISGRPRATERRRPSLWSKRSLQVILALLVRPALLHESRRTIAMFAGVSTGTAHTTVQTLLQRKDLIERGDGLAFTNFDRLLDEWVTLYPSLLRESLKLGRYRATEPNWWTDMLAPNNEWMLGGESAAALMTSYLKPAVVTVYCTNGIPTQMISRGRLRPEPTGNVEFLKAPFELNRTPGLVDNVVYPVLVYADLVASGDSRNLETAQMIRDQYIQHGN</sequence>
<gene>
    <name evidence="1" type="ORF">AWB68_00399</name>
</gene>